<dbReference type="GO" id="GO:0051321">
    <property type="term" value="P:meiotic cell cycle"/>
    <property type="evidence" value="ECO:0007669"/>
    <property type="project" value="TreeGrafter"/>
</dbReference>
<dbReference type="GO" id="GO:0000278">
    <property type="term" value="P:mitotic cell cycle"/>
    <property type="evidence" value="ECO:0007669"/>
    <property type="project" value="TreeGrafter"/>
</dbReference>
<dbReference type="GO" id="GO:0000922">
    <property type="term" value="C:spindle pole"/>
    <property type="evidence" value="ECO:0007669"/>
    <property type="project" value="InterPro"/>
</dbReference>
<dbReference type="GO" id="GO:0005874">
    <property type="term" value="C:microtubule"/>
    <property type="evidence" value="ECO:0007669"/>
    <property type="project" value="UniProtKB-KW"/>
</dbReference>
<dbReference type="PANTHER" id="PTHR19302">
    <property type="entry name" value="GAMMA TUBULIN COMPLEX PROTEIN"/>
    <property type="match status" value="1"/>
</dbReference>
<dbReference type="STRING" id="554155.C5FH64"/>
<evidence type="ECO:0000256" key="2">
    <source>
        <dbReference type="ARBA" id="ARBA00022490"/>
    </source>
</evidence>
<organism evidence="8 9">
    <name type="scientific">Arthroderma otae (strain ATCC MYA-4605 / CBS 113480)</name>
    <name type="common">Microsporum canis</name>
    <dbReference type="NCBI Taxonomy" id="554155"/>
    <lineage>
        <taxon>Eukaryota</taxon>
        <taxon>Fungi</taxon>
        <taxon>Dikarya</taxon>
        <taxon>Ascomycota</taxon>
        <taxon>Pezizomycotina</taxon>
        <taxon>Eurotiomycetes</taxon>
        <taxon>Eurotiomycetidae</taxon>
        <taxon>Onygenales</taxon>
        <taxon>Arthrodermataceae</taxon>
        <taxon>Microsporum</taxon>
    </lineage>
</organism>
<protein>
    <recommendedName>
        <fullName evidence="5">Spindle pole body component</fullName>
    </recommendedName>
</protein>
<dbReference type="eggNOG" id="KOG4344">
    <property type="taxonomic scope" value="Eukaryota"/>
</dbReference>
<dbReference type="AlphaFoldDB" id="C5FH64"/>
<comment type="similarity">
    <text evidence="1 5">Belongs to the TUBGCP family.</text>
</comment>
<dbReference type="GO" id="GO:0031122">
    <property type="term" value="P:cytoplasmic microtubule organization"/>
    <property type="evidence" value="ECO:0007669"/>
    <property type="project" value="TreeGrafter"/>
</dbReference>
<evidence type="ECO:0000256" key="4">
    <source>
        <dbReference type="ARBA" id="ARBA00023212"/>
    </source>
</evidence>
<keyword evidence="9" id="KW-1185">Reference proteome</keyword>
<dbReference type="Pfam" id="PF04130">
    <property type="entry name" value="GCP_C_terminal"/>
    <property type="match status" value="1"/>
</dbReference>
<dbReference type="PANTHER" id="PTHR19302:SF33">
    <property type="entry name" value="GAMMA-TUBULIN COMPLEX COMPONENT 5"/>
    <property type="match status" value="1"/>
</dbReference>
<dbReference type="GO" id="GO:0005816">
    <property type="term" value="C:spindle pole body"/>
    <property type="evidence" value="ECO:0007669"/>
    <property type="project" value="UniProtKB-ARBA"/>
</dbReference>
<proteinExistence type="inferred from homology"/>
<dbReference type="RefSeq" id="XP_002848668.1">
    <property type="nucleotide sequence ID" value="XM_002848622.1"/>
</dbReference>
<dbReference type="HOGENOM" id="CLU_010106_0_0_1"/>
<keyword evidence="3 5" id="KW-0493">Microtubule</keyword>
<evidence type="ECO:0000256" key="1">
    <source>
        <dbReference type="ARBA" id="ARBA00010337"/>
    </source>
</evidence>
<dbReference type="Proteomes" id="UP000002035">
    <property type="component" value="Unassembled WGS sequence"/>
</dbReference>
<sequence>MSYQIHFAKDWMNWAKDACRLIPKGTPFCPPKDPNTLTWADLNDLDSNEAEDLWKDIDYAAESSSSDDDISSAASDVSIPKIVPHSSTVPLEEFNPSEDLFIDVEDDNLIASIIKSQAHIQEGDTEVVYLIELQIIKDALSMLRGLPTTTFLIYEDRIAVNRNISMRHTSRAAFQELVKAFSNIGTSIQALRLFLKRPQLVPFMQTFQKEIEVLISSFDRYLSDEQSHYLYQPTPLSVSLLHLLHKVQKSVQVLLELSTLVGKLNENPSCEHFRCLDLLYDLVCEKQATGEDTQYRDISKLFFACFENYTKPIRRWMETGDLDTAQNSSFFVNVSTSSRDDLRTLWHDWFTLNRHSGRLYAPKFLHPSSRKIFTTGKSLVFLRHLGVGPLSTNLTDSPSLNHEAVCPSIPSLSLFPFAGQLDAAFNQLVDINHNRASSLLKSELDEKCGLWQSLDALEYLYLGKDYGRCSATDYRVFDLIDRGSQSWNDRFLITELIRQSFSTLSCIDTTRLIGRSAKIPLHVFENYSRSVKILKVISVDYTLPWPVANIVTKESMHVYKRISLLLMQIRRGKYTLEKRWFTKPHLSLGDEEEKADHVLSFCVRHRLLWFLNVLYHHFTEVIIARATREMVKAAKASADVDSMIEIHQSYIQSLEAQCLLSKDFAPIHRALVSLLDLCISFSDTQIARTLECHQDQNDQTLGTIRLARIAGKRVSAADESDNSESDVEISMFEAGNASNISFQDESYRRRVLQVKSKFDNLCESIKAGLRVDHGKHSQSMEILADSLEWG</sequence>
<gene>
    <name evidence="8" type="ORF">MCYG_01602</name>
</gene>
<dbReference type="OMA" id="RTNQFEV"/>
<evidence type="ECO:0000259" key="6">
    <source>
        <dbReference type="Pfam" id="PF04130"/>
    </source>
</evidence>
<dbReference type="InterPro" id="IPR041470">
    <property type="entry name" value="GCP_N"/>
</dbReference>
<dbReference type="GO" id="GO:0000930">
    <property type="term" value="C:gamma-tubulin complex"/>
    <property type="evidence" value="ECO:0007669"/>
    <property type="project" value="UniProtKB-ARBA"/>
</dbReference>
<evidence type="ECO:0000256" key="3">
    <source>
        <dbReference type="ARBA" id="ARBA00022701"/>
    </source>
</evidence>
<dbReference type="GO" id="GO:0051225">
    <property type="term" value="P:spindle assembly"/>
    <property type="evidence" value="ECO:0007669"/>
    <property type="project" value="TreeGrafter"/>
</dbReference>
<evidence type="ECO:0000256" key="5">
    <source>
        <dbReference type="RuleBase" id="RU363050"/>
    </source>
</evidence>
<dbReference type="VEuPathDB" id="FungiDB:MCYG_01602"/>
<dbReference type="Pfam" id="PF17681">
    <property type="entry name" value="GCP_N_terminal"/>
    <property type="match status" value="1"/>
</dbReference>
<reference evidence="9" key="1">
    <citation type="journal article" date="2012" name="MBio">
        <title>Comparative genome analysis of Trichophyton rubrum and related dermatophytes reveals candidate genes involved in infection.</title>
        <authorList>
            <person name="Martinez D.A."/>
            <person name="Oliver B.G."/>
            <person name="Graeser Y."/>
            <person name="Goldberg J.M."/>
            <person name="Li W."/>
            <person name="Martinez-Rossi N.M."/>
            <person name="Monod M."/>
            <person name="Shelest E."/>
            <person name="Barton R.C."/>
            <person name="Birch E."/>
            <person name="Brakhage A.A."/>
            <person name="Chen Z."/>
            <person name="Gurr S.J."/>
            <person name="Heiman D."/>
            <person name="Heitman J."/>
            <person name="Kosti I."/>
            <person name="Rossi A."/>
            <person name="Saif S."/>
            <person name="Samalova M."/>
            <person name="Saunders C.W."/>
            <person name="Shea T."/>
            <person name="Summerbell R.C."/>
            <person name="Xu J."/>
            <person name="Young S."/>
            <person name="Zeng Q."/>
            <person name="Birren B.W."/>
            <person name="Cuomo C.A."/>
            <person name="White T.C."/>
        </authorList>
    </citation>
    <scope>NUCLEOTIDE SEQUENCE [LARGE SCALE GENOMIC DNA]</scope>
    <source>
        <strain evidence="9">ATCC MYA-4605 / CBS 113480</strain>
    </source>
</reference>
<dbReference type="GO" id="GO:0051011">
    <property type="term" value="F:microtubule minus-end binding"/>
    <property type="evidence" value="ECO:0007669"/>
    <property type="project" value="TreeGrafter"/>
</dbReference>
<name>C5FH64_ARTOC</name>
<dbReference type="EMBL" id="DS995702">
    <property type="protein sequence ID" value="EEQ28783.1"/>
    <property type="molecule type" value="Genomic_DNA"/>
</dbReference>
<dbReference type="InterPro" id="IPR042241">
    <property type="entry name" value="GCP_C_sf"/>
</dbReference>
<accession>C5FH64</accession>
<dbReference type="InterPro" id="IPR007259">
    <property type="entry name" value="GCP"/>
</dbReference>
<dbReference type="GeneID" id="9222924"/>
<dbReference type="OrthoDB" id="66546at2759"/>
<evidence type="ECO:0000313" key="9">
    <source>
        <dbReference type="Proteomes" id="UP000002035"/>
    </source>
</evidence>
<evidence type="ECO:0000313" key="8">
    <source>
        <dbReference type="EMBL" id="EEQ28783.1"/>
    </source>
</evidence>
<keyword evidence="4 5" id="KW-0206">Cytoskeleton</keyword>
<feature type="domain" description="Gamma tubulin complex component protein N-terminal" evidence="7">
    <location>
        <begin position="136"/>
        <end position="440"/>
    </location>
</feature>
<feature type="domain" description="Gamma tubulin complex component C-terminal" evidence="6">
    <location>
        <begin position="530"/>
        <end position="780"/>
    </location>
</feature>
<evidence type="ECO:0000259" key="7">
    <source>
        <dbReference type="Pfam" id="PF17681"/>
    </source>
</evidence>
<comment type="subcellular location">
    <subcellularLocation>
        <location evidence="5">Cytoplasm</location>
        <location evidence="5">Cytoskeleton</location>
        <location evidence="5">Microtubule organizing center</location>
    </subcellularLocation>
</comment>
<dbReference type="GO" id="GO:0043015">
    <property type="term" value="F:gamma-tubulin binding"/>
    <property type="evidence" value="ECO:0007669"/>
    <property type="project" value="InterPro"/>
</dbReference>
<dbReference type="Gene3D" id="1.20.120.1900">
    <property type="entry name" value="Gamma-tubulin complex, C-terminal domain"/>
    <property type="match status" value="1"/>
</dbReference>
<keyword evidence="2 5" id="KW-0963">Cytoplasm</keyword>
<dbReference type="InterPro" id="IPR040457">
    <property type="entry name" value="GCP_C"/>
</dbReference>
<dbReference type="GO" id="GO:0007020">
    <property type="term" value="P:microtubule nucleation"/>
    <property type="evidence" value="ECO:0007669"/>
    <property type="project" value="InterPro"/>
</dbReference>